<feature type="transmembrane region" description="Helical" evidence="1">
    <location>
        <begin position="137"/>
        <end position="161"/>
    </location>
</feature>
<reference evidence="2" key="1">
    <citation type="submission" date="2019-12" db="EMBL/GenBank/DDBJ databases">
        <title>Genome sequencing and annotation of Brassica cretica.</title>
        <authorList>
            <person name="Studholme D.J."/>
            <person name="Sarris P.F."/>
        </authorList>
    </citation>
    <scope>NUCLEOTIDE SEQUENCE</scope>
    <source>
        <strain evidence="2">PFS-001/15</strain>
        <tissue evidence="2">Leaf</tissue>
    </source>
</reference>
<keyword evidence="1" id="KW-1133">Transmembrane helix</keyword>
<dbReference type="Proteomes" id="UP000712281">
    <property type="component" value="Unassembled WGS sequence"/>
</dbReference>
<protein>
    <submittedName>
        <fullName evidence="2">Uncharacterized protein</fullName>
    </submittedName>
</protein>
<dbReference type="GO" id="GO:0009507">
    <property type="term" value="C:chloroplast"/>
    <property type="evidence" value="ECO:0007669"/>
    <property type="project" value="TreeGrafter"/>
</dbReference>
<dbReference type="EMBL" id="QGKW02000007">
    <property type="protein sequence ID" value="KAF2616589.1"/>
    <property type="molecule type" value="Genomic_DNA"/>
</dbReference>
<feature type="transmembrane region" description="Helical" evidence="1">
    <location>
        <begin position="173"/>
        <end position="194"/>
    </location>
</feature>
<name>A0A8S9MG72_BRACR</name>
<evidence type="ECO:0000256" key="1">
    <source>
        <dbReference type="SAM" id="Phobius"/>
    </source>
</evidence>
<dbReference type="AlphaFoldDB" id="A0A8S9MG72"/>
<dbReference type="OrthoDB" id="1927955at2759"/>
<evidence type="ECO:0000313" key="2">
    <source>
        <dbReference type="EMBL" id="KAF2616589.1"/>
    </source>
</evidence>
<sequence length="357" mass="39694">MESKAICLGFLPPRLQLSSRVSLSRPHVSEINPSKSRLYSVSILRKTLSKTSHFLQGSSTSPKSDVRQTLVWSKPQGGVYLNRGRVLCSSQPDSNAPRAELFRGKSGSVSFNGLTHQLVEESKLVSAPFQEEDKGSLLWVLAPAVLISSLILPQFFLSGAIEATFKNDTVAEIVTSFCFETAFYAGLAIFLSVTDRVQRPYLDFSSKRWGLITGLRGYLMSTFLMMGLKVVVPVFAVYMTWPALGMDALIAVLPFLVGCAVQRGFEAQLERRGSSCWPIVPIVFEVYRLYQVTRAATFVQRLMFMMKDASTTVEITERGVALVGLVVTLQFLAVLCLWSLITFLMRLFPSRPVAENY</sequence>
<organism evidence="2 3">
    <name type="scientific">Brassica cretica</name>
    <name type="common">Mustard</name>
    <dbReference type="NCBI Taxonomy" id="69181"/>
    <lineage>
        <taxon>Eukaryota</taxon>
        <taxon>Viridiplantae</taxon>
        <taxon>Streptophyta</taxon>
        <taxon>Embryophyta</taxon>
        <taxon>Tracheophyta</taxon>
        <taxon>Spermatophyta</taxon>
        <taxon>Magnoliopsida</taxon>
        <taxon>eudicotyledons</taxon>
        <taxon>Gunneridae</taxon>
        <taxon>Pentapetalae</taxon>
        <taxon>rosids</taxon>
        <taxon>malvids</taxon>
        <taxon>Brassicales</taxon>
        <taxon>Brassicaceae</taxon>
        <taxon>Brassiceae</taxon>
        <taxon>Brassica</taxon>
    </lineage>
</organism>
<feature type="transmembrane region" description="Helical" evidence="1">
    <location>
        <begin position="244"/>
        <end position="265"/>
    </location>
</feature>
<keyword evidence="1" id="KW-0812">Transmembrane</keyword>
<comment type="caution">
    <text evidence="2">The sequence shown here is derived from an EMBL/GenBank/DDBJ whole genome shotgun (WGS) entry which is preliminary data.</text>
</comment>
<proteinExistence type="predicted"/>
<dbReference type="PANTHER" id="PTHR33918:SF4">
    <property type="entry name" value="ABC-2 TYPE TRANSPORTER DOMAIN-CONTAINING PROTEIN"/>
    <property type="match status" value="1"/>
</dbReference>
<evidence type="ECO:0000313" key="3">
    <source>
        <dbReference type="Proteomes" id="UP000712281"/>
    </source>
</evidence>
<dbReference type="PANTHER" id="PTHR33918">
    <property type="entry name" value="OS01G0704200 PROTEIN"/>
    <property type="match status" value="1"/>
</dbReference>
<feature type="transmembrane region" description="Helical" evidence="1">
    <location>
        <begin position="215"/>
        <end position="238"/>
    </location>
</feature>
<feature type="transmembrane region" description="Helical" evidence="1">
    <location>
        <begin position="320"/>
        <end position="341"/>
    </location>
</feature>
<accession>A0A8S9MG72</accession>
<gene>
    <name evidence="2" type="ORF">F2Q68_00038646</name>
</gene>
<keyword evidence="1" id="KW-0472">Membrane</keyword>